<protein>
    <recommendedName>
        <fullName evidence="1">DUF8017 domain-containing protein</fullName>
    </recommendedName>
</protein>
<name>A0ABS7UFT7_9ACTN</name>
<dbReference type="RefSeq" id="WP_224124055.1">
    <property type="nucleotide sequence ID" value="NZ_JAIQZJ010000009.1"/>
</dbReference>
<accession>A0ABS7UFT7</accession>
<proteinExistence type="predicted"/>
<keyword evidence="3" id="KW-1185">Reference proteome</keyword>
<gene>
    <name evidence="2" type="ORF">K8U61_16075</name>
</gene>
<dbReference type="Pfam" id="PF26056">
    <property type="entry name" value="DUF8017"/>
    <property type="match status" value="1"/>
</dbReference>
<reference evidence="2 3" key="1">
    <citation type="submission" date="2021-09" db="EMBL/GenBank/DDBJ databases">
        <title>Whole genome sequence of Nocardioides sp. GBK3QG-3.</title>
        <authorList>
            <person name="Tuo L."/>
        </authorList>
    </citation>
    <scope>NUCLEOTIDE SEQUENCE [LARGE SCALE GENOMIC DNA]</scope>
    <source>
        <strain evidence="2 3">GBK3QG-3</strain>
    </source>
</reference>
<dbReference type="InterPro" id="IPR058330">
    <property type="entry name" value="DUF8017"/>
</dbReference>
<comment type="caution">
    <text evidence="2">The sequence shown here is derived from an EMBL/GenBank/DDBJ whole genome shotgun (WGS) entry which is preliminary data.</text>
</comment>
<organism evidence="2 3">
    <name type="scientific">Nocardioides mangrovi</name>
    <dbReference type="NCBI Taxonomy" id="2874580"/>
    <lineage>
        <taxon>Bacteria</taxon>
        <taxon>Bacillati</taxon>
        <taxon>Actinomycetota</taxon>
        <taxon>Actinomycetes</taxon>
        <taxon>Propionibacteriales</taxon>
        <taxon>Nocardioidaceae</taxon>
        <taxon>Nocardioides</taxon>
    </lineage>
</organism>
<sequence length="194" mass="19901">MTRARTAVVLAVLAVIAVGATVGVAVATREPETETSGHLPPAAVQSVVDAASGARLDVPADDWTVRGQRARIYYADAHGRPAVVVRGPAVLRAGYCGAQPHGSYRAFAGFTRQPFDAWVTAIGGPAERSTDGEIQRATLQPDASGPCAAAEVELAMRSTGGVHVVVVADAGALDDDEVDAVLASLELAEPDVAH</sequence>
<evidence type="ECO:0000259" key="1">
    <source>
        <dbReference type="Pfam" id="PF26056"/>
    </source>
</evidence>
<dbReference type="Proteomes" id="UP000780875">
    <property type="component" value="Unassembled WGS sequence"/>
</dbReference>
<evidence type="ECO:0000313" key="3">
    <source>
        <dbReference type="Proteomes" id="UP000780875"/>
    </source>
</evidence>
<evidence type="ECO:0000313" key="2">
    <source>
        <dbReference type="EMBL" id="MBZ5739694.1"/>
    </source>
</evidence>
<dbReference type="EMBL" id="JAIQZJ010000009">
    <property type="protein sequence ID" value="MBZ5739694.1"/>
    <property type="molecule type" value="Genomic_DNA"/>
</dbReference>
<feature type="domain" description="DUF8017" evidence="1">
    <location>
        <begin position="43"/>
        <end position="113"/>
    </location>
</feature>